<accession>A0A147EAQ0</accession>
<evidence type="ECO:0000313" key="2">
    <source>
        <dbReference type="Proteomes" id="UP000070810"/>
    </source>
</evidence>
<gene>
    <name evidence="1" type="ORF">NS354_12600</name>
</gene>
<keyword evidence="2" id="KW-1185">Reference proteome</keyword>
<proteinExistence type="predicted"/>
<reference evidence="1 2" key="1">
    <citation type="journal article" date="2016" name="Front. Microbiol.">
        <title>Genomic Resource of Rice Seed Associated Bacteria.</title>
        <authorList>
            <person name="Midha S."/>
            <person name="Bansal K."/>
            <person name="Sharma S."/>
            <person name="Kumar N."/>
            <person name="Patil P.P."/>
            <person name="Chaudhry V."/>
            <person name="Patil P.B."/>
        </authorList>
    </citation>
    <scope>NUCLEOTIDE SEQUENCE [LARGE SCALE GENOMIC DNA]</scope>
    <source>
        <strain evidence="1 2">NS354</strain>
    </source>
</reference>
<sequence length="113" mass="12840">MEAIQPLANDQIVRRDFATEQAMDIALELSALQATGGPFGEEKRNDLEMRLGEARDVAEDAVRRLLDLAARRQESDYTILEALRAELAEKWDLPPEAFPSDRSCYRKLPMFTT</sequence>
<protein>
    <submittedName>
        <fullName evidence="1">Uncharacterized protein</fullName>
    </submittedName>
</protein>
<dbReference type="PATRIC" id="fig|1079994.3.peg.550"/>
<comment type="caution">
    <text evidence="1">The sequence shown here is derived from an EMBL/GenBank/DDBJ whole genome shotgun (WGS) entry which is preliminary data.</text>
</comment>
<dbReference type="EMBL" id="LDRK01000136">
    <property type="protein sequence ID" value="KTR81284.1"/>
    <property type="molecule type" value="Genomic_DNA"/>
</dbReference>
<name>A0A147EAQ0_9MICO</name>
<evidence type="ECO:0000313" key="1">
    <source>
        <dbReference type="EMBL" id="KTR81284.1"/>
    </source>
</evidence>
<dbReference type="AlphaFoldDB" id="A0A147EAQ0"/>
<organism evidence="1 2">
    <name type="scientific">Leucobacter chromiiresistens</name>
    <dbReference type="NCBI Taxonomy" id="1079994"/>
    <lineage>
        <taxon>Bacteria</taxon>
        <taxon>Bacillati</taxon>
        <taxon>Actinomycetota</taxon>
        <taxon>Actinomycetes</taxon>
        <taxon>Micrococcales</taxon>
        <taxon>Microbacteriaceae</taxon>
        <taxon>Leucobacter</taxon>
    </lineage>
</organism>
<dbReference type="Proteomes" id="UP000070810">
    <property type="component" value="Unassembled WGS sequence"/>
</dbReference>